<evidence type="ECO:0000313" key="2">
    <source>
        <dbReference type="EMBL" id="NRN90950.1"/>
    </source>
</evidence>
<evidence type="ECO:0008006" key="4">
    <source>
        <dbReference type="Google" id="ProtNLM"/>
    </source>
</evidence>
<dbReference type="Pfam" id="PF04630">
    <property type="entry name" value="Phage_TTP_1"/>
    <property type="match status" value="1"/>
</dbReference>
<dbReference type="AlphaFoldDB" id="A0A9Q5G7C0"/>
<feature type="region of interest" description="Disordered" evidence="1">
    <location>
        <begin position="208"/>
        <end position="237"/>
    </location>
</feature>
<dbReference type="Proteomes" id="UP000601587">
    <property type="component" value="Unassembled WGS sequence"/>
</dbReference>
<dbReference type="InterPro" id="IPR006724">
    <property type="entry name" value="Phage_TTP"/>
</dbReference>
<feature type="compositionally biased region" description="Polar residues" evidence="1">
    <location>
        <begin position="220"/>
        <end position="237"/>
    </location>
</feature>
<dbReference type="EMBL" id="WCGB01000005">
    <property type="protein sequence ID" value="NRN90950.1"/>
    <property type="molecule type" value="Genomic_DNA"/>
</dbReference>
<accession>A0A9Q5G7C0</accession>
<protein>
    <recommendedName>
        <fullName evidence="4">Phage tail protein</fullName>
    </recommendedName>
</protein>
<evidence type="ECO:0000313" key="3">
    <source>
        <dbReference type="Proteomes" id="UP000601587"/>
    </source>
</evidence>
<comment type="caution">
    <text evidence="2">The sequence shown here is derived from an EMBL/GenBank/DDBJ whole genome shotgun (WGS) entry which is preliminary data.</text>
</comment>
<evidence type="ECO:0000256" key="1">
    <source>
        <dbReference type="SAM" id="MobiDB-lite"/>
    </source>
</evidence>
<sequence length="237" mass="25109">MELQGLNDLLVFKYDKDGKLVTDESKGGLTTNIGKDGVFKIDLESSKGATQANITGLSRTAQAVYGSNAKAEQHFGAYQITGTFGANDIPHNFYDAIVGLEKDSKLGFGNMAKDSTPLAHGGVIAHSYNSNIGVDLYFALPYGNLTPGGDLTMGTDNENPTLVHDTFTLNAAARPSDGLVYEKFYSDEDGFDFDKMITWIISGTVAGSSTEDPTHKGSDGTASHGTASQGTTHPTTH</sequence>
<reference evidence="2" key="1">
    <citation type="submission" date="2019-09" db="EMBL/GenBank/DDBJ databases">
        <title>Comparative genomic analysis of Lactobacillus helveticus.</title>
        <authorList>
            <person name="Zhang H."/>
            <person name="Chen Y."/>
            <person name="Zhong Z."/>
        </authorList>
    </citation>
    <scope>NUCLEOTIDE SEQUENCE</scope>
    <source>
        <strain evidence="2">IMAU50013</strain>
    </source>
</reference>
<dbReference type="RefSeq" id="WP_173004056.1">
    <property type="nucleotide sequence ID" value="NZ_WCGB01000005.1"/>
</dbReference>
<name>A0A9Q5G7C0_LACHE</name>
<gene>
    <name evidence="2" type="ORF">IMAU50013_00476</name>
</gene>
<proteinExistence type="predicted"/>
<organism evidence="2 3">
    <name type="scientific">Lactobacillus helveticus</name>
    <name type="common">Lactobacillus suntoryeus</name>
    <dbReference type="NCBI Taxonomy" id="1587"/>
    <lineage>
        <taxon>Bacteria</taxon>
        <taxon>Bacillati</taxon>
        <taxon>Bacillota</taxon>
        <taxon>Bacilli</taxon>
        <taxon>Lactobacillales</taxon>
        <taxon>Lactobacillaceae</taxon>
        <taxon>Lactobacillus</taxon>
    </lineage>
</organism>